<comment type="caution">
    <text evidence="3">The sequence shown here is derived from an EMBL/GenBank/DDBJ whole genome shotgun (WGS) entry which is preliminary data.</text>
</comment>
<name>A0ABR6ZZ03_9BURK</name>
<organism evidence="3 4">
    <name type="scientific">Undibacterium hunanense</name>
    <dbReference type="NCBI Taxonomy" id="2762292"/>
    <lineage>
        <taxon>Bacteria</taxon>
        <taxon>Pseudomonadati</taxon>
        <taxon>Pseudomonadota</taxon>
        <taxon>Betaproteobacteria</taxon>
        <taxon>Burkholderiales</taxon>
        <taxon>Oxalobacteraceae</taxon>
        <taxon>Undibacterium</taxon>
    </lineage>
</organism>
<evidence type="ECO:0000259" key="2">
    <source>
        <dbReference type="Pfam" id="PF13116"/>
    </source>
</evidence>
<keyword evidence="4" id="KW-1185">Reference proteome</keyword>
<protein>
    <submittedName>
        <fullName evidence="3">AsmA family protein</fullName>
    </submittedName>
</protein>
<proteinExistence type="predicted"/>
<feature type="domain" description="YhdP central" evidence="2">
    <location>
        <begin position="3"/>
        <end position="1378"/>
    </location>
</feature>
<dbReference type="EMBL" id="JACOGF010000026">
    <property type="protein sequence ID" value="MBC3921111.1"/>
    <property type="molecule type" value="Genomic_DNA"/>
</dbReference>
<evidence type="ECO:0000256" key="1">
    <source>
        <dbReference type="SAM" id="MobiDB-lite"/>
    </source>
</evidence>
<feature type="region of interest" description="Disordered" evidence="1">
    <location>
        <begin position="1114"/>
        <end position="1144"/>
    </location>
</feature>
<dbReference type="PANTHER" id="PTHR38690:SF1">
    <property type="entry name" value="PROTEASE"/>
    <property type="match status" value="1"/>
</dbReference>
<feature type="region of interest" description="Disordered" evidence="1">
    <location>
        <begin position="949"/>
        <end position="975"/>
    </location>
</feature>
<dbReference type="Pfam" id="PF13116">
    <property type="entry name" value="YhdP"/>
    <property type="match status" value="1"/>
</dbReference>
<dbReference type="InterPro" id="IPR025263">
    <property type="entry name" value="YhdP_central"/>
</dbReference>
<dbReference type="InterPro" id="IPR011836">
    <property type="entry name" value="YhdP"/>
</dbReference>
<dbReference type="Proteomes" id="UP000650424">
    <property type="component" value="Unassembled WGS sequence"/>
</dbReference>
<evidence type="ECO:0000313" key="3">
    <source>
        <dbReference type="EMBL" id="MBC3921111.1"/>
    </source>
</evidence>
<feature type="compositionally biased region" description="Low complexity" evidence="1">
    <location>
        <begin position="1114"/>
        <end position="1140"/>
    </location>
</feature>
<dbReference type="PANTHER" id="PTHR38690">
    <property type="entry name" value="PROTEASE-RELATED"/>
    <property type="match status" value="1"/>
</dbReference>
<evidence type="ECO:0000313" key="4">
    <source>
        <dbReference type="Proteomes" id="UP000650424"/>
    </source>
</evidence>
<accession>A0ABR6ZZ03</accession>
<reference evidence="3 4" key="1">
    <citation type="submission" date="2020-08" db="EMBL/GenBank/DDBJ databases">
        <title>Novel species isolated from subtropical streams in China.</title>
        <authorList>
            <person name="Lu H."/>
        </authorList>
    </citation>
    <scope>NUCLEOTIDE SEQUENCE [LARGE SCALE GENOMIC DNA]</scope>
    <source>
        <strain evidence="3 4">CY18W</strain>
    </source>
</reference>
<sequence>MLYFLFCALVLVLRYVVLPNVNSYKPDIEKMISTSMGRQLQIASLHASWQGLNPQLVLDNVVLRDAKGSAALTLPQVSATLSWWTLAVADLRFERIVIEKPALDVAREADGKFFVGGFLIDPAAENKGQGMDWVLSQREIVIRNGAVRWTDKLRNAPELNLPDVSFVLQNQWRHHRFALKATPPVSLSAPLDVRGDFQHPVFAKRVSDFSLWSGELYTDVRRADLPALKAYMDYPADVKKGYGSVRSWLHLEKGRVTDLTADLSLTDVEGKFRADLPELDMALVSGRLIASEHQALKAKYLSSMFGQSGHSISLIDFSMRTRDGVQLPPTSIKETFTPGEKGQPEKVELYARTLDLQTLANFAEHLPLPVDQRQMLVDFAPKGQLKDFTAKWQGSYPDVASYSIKGQFVNLSMQAQPAQLARARTAQLPAKAAVPAIPGFENLSGHIEANDKGGNFTLDSKDLSLRLSSYFVDPLMPFSRLLMQAQWQFVGQDKLIFQINKMDAQQEGMHAVLSGKHIMSMRHGADAQPGEVDLTGNISGFDLKQLDRYIPTVAADDLRHWLLNSILDGRADDVTIRIKGDLAHFPFVSTDGKRTSKGEFVVKGNLTGGKLDFTAGALAEEGRPLWPVIEDIKGNFIFDKARMEINGDTARTLGVDLKKVKAVIPDLAHHHAILNIDGTVNGSLQNMLGYVGASPVSGWLGHFLKETKTTAPAALSLKLQLPLQHLIESKVQGVLQFANNDVVLQPGIPMVSGLNGRLEFNETGVNLGTLKGNLLGSGVQITGGSQKDNSVKVRLDGSMTAEGLRKIMPASMADRLGDRINGSTRYTASIHVKKRQPEIVIESNLSGLALNFPAPLKKSAMEAMPLRFEMLPLASNDAQVWRDDIHVSLGNTVNARYLRQKTGSAPWQVLRGGIGVNAPAPEPDSGLSANIELKSLNIDEWRRLAVPAASGSGSNGNSVNNGNSGGNSSAQAISASQNAGLEKENMELDLSPYLEPTSMAARTSALHIMGKQLENVVVGVTHQKNVWQANIHSNQAAGYLTWSEGAGGQGVGSVTARLSNLIIPQSAAADVSELLEGKNTTTQIPGLDIVAENFELFNKKLGYLELQAVNQTQSNSGQTQSNSGQIQSNSGQAQSNSGQVQGSGGREWQINKILLKNPDAEFSGSGKWASQGGDGRTQLNYVLDVANAGKLLERLGFADVLRGGRGKLEGDVHWNGLPFAMDIPSMNGQIKLVLSSGQFLKVDPGAAKLLGVLSMQSLPRRLTLDFRDVFSDGFAFDSIAGIAQIQQGVAKTDNLKMLGVSATVLLQGNADIVHESQNLHATVIPVVNVGTASVVYGLAVNPVIGLGTFLAQLFLREPLSKAFTFEYQISGSWKEPTVTKIDNRDDAQNSRKPVAVQ</sequence>
<gene>
    <name evidence="3" type="ORF">H8L32_26850</name>
</gene>